<proteinExistence type="predicted"/>
<comment type="caution">
    <text evidence="1">The sequence shown here is derived from an EMBL/GenBank/DDBJ whole genome shotgun (WGS) entry which is preliminary data.</text>
</comment>
<evidence type="ECO:0000313" key="1">
    <source>
        <dbReference type="EMBL" id="CAK7324830.1"/>
    </source>
</evidence>
<reference evidence="1 2" key="1">
    <citation type="submission" date="2024-01" db="EMBL/GenBank/DDBJ databases">
        <authorList>
            <person name="Waweru B."/>
        </authorList>
    </citation>
    <scope>NUCLEOTIDE SEQUENCE [LARGE SCALE GENOMIC DNA]</scope>
</reference>
<sequence>MGVLTPEKSQVIEAHVILNFALSLQKTVAWNHTLYARDIRNSRISFKNVKNYDICQYYCNQDYLGSSANG</sequence>
<accession>A0AAV1QVK0</accession>
<dbReference type="Proteomes" id="UP001314170">
    <property type="component" value="Unassembled WGS sequence"/>
</dbReference>
<protein>
    <submittedName>
        <fullName evidence="1">Uncharacterized protein</fullName>
    </submittedName>
</protein>
<gene>
    <name evidence="1" type="ORF">DCAF_LOCUS2496</name>
</gene>
<evidence type="ECO:0000313" key="2">
    <source>
        <dbReference type="Proteomes" id="UP001314170"/>
    </source>
</evidence>
<organism evidence="1 2">
    <name type="scientific">Dovyalis caffra</name>
    <dbReference type="NCBI Taxonomy" id="77055"/>
    <lineage>
        <taxon>Eukaryota</taxon>
        <taxon>Viridiplantae</taxon>
        <taxon>Streptophyta</taxon>
        <taxon>Embryophyta</taxon>
        <taxon>Tracheophyta</taxon>
        <taxon>Spermatophyta</taxon>
        <taxon>Magnoliopsida</taxon>
        <taxon>eudicotyledons</taxon>
        <taxon>Gunneridae</taxon>
        <taxon>Pentapetalae</taxon>
        <taxon>rosids</taxon>
        <taxon>fabids</taxon>
        <taxon>Malpighiales</taxon>
        <taxon>Salicaceae</taxon>
        <taxon>Flacourtieae</taxon>
        <taxon>Dovyalis</taxon>
    </lineage>
</organism>
<dbReference type="AlphaFoldDB" id="A0AAV1QVK0"/>
<name>A0AAV1QVK0_9ROSI</name>
<keyword evidence="2" id="KW-1185">Reference proteome</keyword>
<dbReference type="EMBL" id="CAWUPB010000787">
    <property type="protein sequence ID" value="CAK7324830.1"/>
    <property type="molecule type" value="Genomic_DNA"/>
</dbReference>